<feature type="binding site" evidence="9 12">
    <location>
        <position position="183"/>
    </location>
    <ligand>
        <name>substrate</name>
    </ligand>
</feature>
<evidence type="ECO:0000256" key="13">
    <source>
        <dbReference type="PIRSR" id="PIRSR001492-3"/>
    </source>
</evidence>
<comment type="function">
    <text evidence="2 9">Catalyzes the interconversion of 2-phosphoglycerate and 3-phosphoglycerate.</text>
</comment>
<dbReference type="NCBIfam" id="TIGR01307">
    <property type="entry name" value="pgm_bpd_ind"/>
    <property type="match status" value="1"/>
</dbReference>
<dbReference type="InterPro" id="IPR006124">
    <property type="entry name" value="Metalloenzyme"/>
</dbReference>
<dbReference type="AlphaFoldDB" id="A0A1I6CPY5"/>
<evidence type="ECO:0000256" key="8">
    <source>
        <dbReference type="ARBA" id="ARBA00023235"/>
    </source>
</evidence>
<comment type="subunit">
    <text evidence="9">Monomer.</text>
</comment>
<feature type="domain" description="Metalloenzyme" evidence="14">
    <location>
        <begin position="5"/>
        <end position="494"/>
    </location>
</feature>
<dbReference type="HAMAP" id="MF_01038">
    <property type="entry name" value="GpmI"/>
    <property type="match status" value="1"/>
</dbReference>
<evidence type="ECO:0000256" key="6">
    <source>
        <dbReference type="ARBA" id="ARBA00023152"/>
    </source>
</evidence>
<feature type="active site" description="Phosphoserine intermediate" evidence="9 11">
    <location>
        <position position="63"/>
    </location>
</feature>
<dbReference type="GO" id="GO:0005829">
    <property type="term" value="C:cytosol"/>
    <property type="evidence" value="ECO:0007669"/>
    <property type="project" value="TreeGrafter"/>
</dbReference>
<sequence>MTAPKPVVLCILDGWGERAAREGNAPLLAKTPNFDRIRATCPHGTLTTFGPDVGLPKGQMGNSEVGHTNIGAGRVVAMDLGQIDLAIEDGSFFENAALREFISTLKQSGGTAHLMGLVSDGGVHGSLAHILAAIRAIADAGVPVVLHAITDGRDVSPKTADRFLAELEGALPEGARIGTVIGRYYAMDRDNRWERVATAYHAMVGGKGEAAPDAQAAVAAAWNAGKTDEFVPATVLSGYEGMRDGDGFFCLNFRADRAREILRAIGEPEFDAFETGPRPALAARLGMVDYSRAHNGYMTTCYPKQEIVNTLGAWVAKAGLRQFRLAETEKYPHVTFFLNGGQEEPEVGEDRYMAPSPKVATYDLQPEMSAAEVTGAFVKAIGEGYDLIVTNYANPDMVGHTGDLDAAIAACEAVDEGLGRVLEALEAAGGAMIVTADHGNCDIMIDPETGGPHTAHTTELVPVILVGGPEGAALREGGRLADLAPTILELMGLDQPAEMTGVSLLRSHK</sequence>
<evidence type="ECO:0000256" key="5">
    <source>
        <dbReference type="ARBA" id="ARBA00022723"/>
    </source>
</evidence>
<dbReference type="CDD" id="cd16010">
    <property type="entry name" value="iPGM"/>
    <property type="match status" value="1"/>
</dbReference>
<evidence type="ECO:0000256" key="7">
    <source>
        <dbReference type="ARBA" id="ARBA00023211"/>
    </source>
</evidence>
<feature type="binding site" evidence="9 13">
    <location>
        <position position="396"/>
    </location>
    <ligand>
        <name>Mn(2+)</name>
        <dbReference type="ChEBI" id="CHEBI:29035"/>
        <label>1</label>
    </ligand>
</feature>
<dbReference type="SUPFAM" id="SSF64158">
    <property type="entry name" value="2,3-Bisphosphoglycerate-independent phosphoglycerate mutase, substrate-binding domain"/>
    <property type="match status" value="1"/>
</dbReference>
<feature type="binding site" evidence="9 13">
    <location>
        <position position="438"/>
    </location>
    <ligand>
        <name>Mn(2+)</name>
        <dbReference type="ChEBI" id="CHEBI:29035"/>
        <label>2</label>
    </ligand>
</feature>
<feature type="binding site" evidence="9 12">
    <location>
        <position position="330"/>
    </location>
    <ligand>
        <name>substrate</name>
    </ligand>
</feature>
<proteinExistence type="inferred from homology"/>
<comment type="cofactor">
    <cofactor evidence="9">
        <name>Mn(2+)</name>
        <dbReference type="ChEBI" id="CHEBI:29035"/>
    </cofactor>
    <text evidence="9">Binds 2 manganese ions per subunit.</text>
</comment>
<dbReference type="GO" id="GO:0004619">
    <property type="term" value="F:phosphoglycerate mutase activity"/>
    <property type="evidence" value="ECO:0007669"/>
    <property type="project" value="UniProtKB-UniRule"/>
</dbReference>
<dbReference type="GO" id="GO:0030145">
    <property type="term" value="F:manganese ion binding"/>
    <property type="evidence" value="ECO:0007669"/>
    <property type="project" value="UniProtKB-UniRule"/>
</dbReference>
<evidence type="ECO:0000313" key="16">
    <source>
        <dbReference type="EMBL" id="SFQ95227.1"/>
    </source>
</evidence>
<comment type="similarity">
    <text evidence="4 9">Belongs to the BPG-independent phosphoglycerate mutase family.</text>
</comment>
<feature type="binding site" evidence="9 13">
    <location>
        <position position="437"/>
    </location>
    <ligand>
        <name>Mn(2+)</name>
        <dbReference type="ChEBI" id="CHEBI:29035"/>
        <label>2</label>
    </ligand>
</feature>
<evidence type="ECO:0000259" key="14">
    <source>
        <dbReference type="Pfam" id="PF01676"/>
    </source>
</evidence>
<keyword evidence="8 9" id="KW-0413">Isomerase</keyword>
<dbReference type="InterPro" id="IPR011258">
    <property type="entry name" value="BPG-indep_PGM_N"/>
</dbReference>
<dbReference type="FunFam" id="3.40.1450.10:FF:000002">
    <property type="entry name" value="2,3-bisphosphoglycerate-independent phosphoglycerate mutase"/>
    <property type="match status" value="1"/>
</dbReference>
<evidence type="ECO:0000259" key="15">
    <source>
        <dbReference type="Pfam" id="PF06415"/>
    </source>
</evidence>
<protein>
    <recommendedName>
        <fullName evidence="9 10">2,3-bisphosphoglycerate-independent phosphoglycerate mutase</fullName>
        <shortName evidence="9">BPG-independent PGAM</shortName>
        <shortName evidence="9">Phosphoglyceromutase</shortName>
        <shortName evidence="9">iPGM</shortName>
        <ecNumber evidence="9 10">5.4.2.12</ecNumber>
    </recommendedName>
</protein>
<dbReference type="InterPro" id="IPR005995">
    <property type="entry name" value="Pgm_bpd_ind"/>
</dbReference>
<organism evidence="16 17">
    <name type="scientific">Poseidonocella sedimentorum</name>
    <dbReference type="NCBI Taxonomy" id="871652"/>
    <lineage>
        <taxon>Bacteria</taxon>
        <taxon>Pseudomonadati</taxon>
        <taxon>Pseudomonadota</taxon>
        <taxon>Alphaproteobacteria</taxon>
        <taxon>Rhodobacterales</taxon>
        <taxon>Roseobacteraceae</taxon>
        <taxon>Poseidonocella</taxon>
    </lineage>
</organism>
<evidence type="ECO:0000256" key="11">
    <source>
        <dbReference type="PIRSR" id="PIRSR001492-1"/>
    </source>
</evidence>
<dbReference type="PIRSF" id="PIRSF001492">
    <property type="entry name" value="IPGAM"/>
    <property type="match status" value="1"/>
</dbReference>
<evidence type="ECO:0000313" key="17">
    <source>
        <dbReference type="Proteomes" id="UP000199302"/>
    </source>
</evidence>
<dbReference type="EC" id="5.4.2.12" evidence="9 10"/>
<evidence type="ECO:0000256" key="2">
    <source>
        <dbReference type="ARBA" id="ARBA00002315"/>
    </source>
</evidence>
<dbReference type="GO" id="GO:0006007">
    <property type="term" value="P:glucose catabolic process"/>
    <property type="evidence" value="ECO:0007669"/>
    <property type="project" value="InterPro"/>
</dbReference>
<accession>A0A1I6CPY5</accession>
<dbReference type="PANTHER" id="PTHR31637:SF0">
    <property type="entry name" value="2,3-BISPHOSPHOGLYCERATE-INDEPENDENT PHOSPHOGLYCERATE MUTASE"/>
    <property type="match status" value="1"/>
</dbReference>
<dbReference type="InterPro" id="IPR017850">
    <property type="entry name" value="Alkaline_phosphatase_core_sf"/>
</dbReference>
<evidence type="ECO:0000256" key="4">
    <source>
        <dbReference type="ARBA" id="ARBA00008819"/>
    </source>
</evidence>
<dbReference type="Gene3D" id="3.40.1450.10">
    <property type="entry name" value="BPG-independent phosphoglycerate mutase, domain B"/>
    <property type="match status" value="1"/>
</dbReference>
<name>A0A1I6CPY5_9RHOB</name>
<dbReference type="Pfam" id="PF06415">
    <property type="entry name" value="iPGM_N"/>
    <property type="match status" value="1"/>
</dbReference>
<gene>
    <name evidence="9" type="primary">gpmI</name>
    <name evidence="16" type="ORF">SAMN04515673_101173</name>
</gene>
<dbReference type="RefSeq" id="WP_092076430.1">
    <property type="nucleotide sequence ID" value="NZ_FOYI01000001.1"/>
</dbReference>
<dbReference type="EMBL" id="FOYI01000001">
    <property type="protein sequence ID" value="SFQ95227.1"/>
    <property type="molecule type" value="Genomic_DNA"/>
</dbReference>
<feature type="binding site" evidence="9 12">
    <location>
        <position position="189"/>
    </location>
    <ligand>
        <name>substrate</name>
    </ligand>
</feature>
<feature type="binding site" evidence="9 13">
    <location>
        <position position="456"/>
    </location>
    <ligand>
        <name>Mn(2+)</name>
        <dbReference type="ChEBI" id="CHEBI:29035"/>
        <label>1</label>
    </ligand>
</feature>
<keyword evidence="5 9" id="KW-0479">Metal-binding</keyword>
<keyword evidence="6 9" id="KW-0324">Glycolysis</keyword>
<dbReference type="OrthoDB" id="9800863at2"/>
<feature type="domain" description="BPG-independent PGAM N-terminal" evidence="15">
    <location>
        <begin position="83"/>
        <end position="291"/>
    </location>
</feature>
<evidence type="ECO:0000256" key="10">
    <source>
        <dbReference type="NCBIfam" id="TIGR01307"/>
    </source>
</evidence>
<feature type="binding site" evidence="9 13">
    <location>
        <position position="63"/>
    </location>
    <ligand>
        <name>Mn(2+)</name>
        <dbReference type="ChEBI" id="CHEBI:29035"/>
        <label>2</label>
    </ligand>
</feature>
<dbReference type="SUPFAM" id="SSF53649">
    <property type="entry name" value="Alkaline phosphatase-like"/>
    <property type="match status" value="1"/>
</dbReference>
<evidence type="ECO:0000256" key="9">
    <source>
        <dbReference type="HAMAP-Rule" id="MF_01038"/>
    </source>
</evidence>
<dbReference type="PANTHER" id="PTHR31637">
    <property type="entry name" value="2,3-BISPHOSPHOGLYCERATE-INDEPENDENT PHOSPHOGLYCERATE MUTASE"/>
    <property type="match status" value="1"/>
</dbReference>
<dbReference type="Pfam" id="PF01676">
    <property type="entry name" value="Metalloenzyme"/>
    <property type="match status" value="1"/>
</dbReference>
<keyword evidence="7 9" id="KW-0464">Manganese</keyword>
<keyword evidence="17" id="KW-1185">Reference proteome</keyword>
<feature type="binding site" evidence="9 12">
    <location>
        <position position="124"/>
    </location>
    <ligand>
        <name>substrate</name>
    </ligand>
</feature>
<dbReference type="InterPro" id="IPR036646">
    <property type="entry name" value="PGAM_B_sf"/>
</dbReference>
<reference evidence="16 17" key="1">
    <citation type="submission" date="2016-10" db="EMBL/GenBank/DDBJ databases">
        <authorList>
            <person name="de Groot N.N."/>
        </authorList>
    </citation>
    <scope>NUCLEOTIDE SEQUENCE [LARGE SCALE GENOMIC DNA]</scope>
    <source>
        <strain evidence="17">KMM 9023,NRIC 0796,JCM 17311,KCTC 23692</strain>
    </source>
</reference>
<comment type="catalytic activity">
    <reaction evidence="1 9">
        <text>(2R)-2-phosphoglycerate = (2R)-3-phosphoglycerate</text>
        <dbReference type="Rhea" id="RHEA:15901"/>
        <dbReference type="ChEBI" id="CHEBI:58272"/>
        <dbReference type="ChEBI" id="CHEBI:58289"/>
        <dbReference type="EC" id="5.4.2.12"/>
    </reaction>
</comment>
<dbReference type="STRING" id="871652.SAMN04515673_101173"/>
<feature type="binding site" evidence="9 12">
    <location>
        <begin position="254"/>
        <end position="257"/>
    </location>
    <ligand>
        <name>substrate</name>
    </ligand>
</feature>
<feature type="binding site" evidence="9 12">
    <location>
        <begin position="153"/>
        <end position="154"/>
    </location>
    <ligand>
        <name>substrate</name>
    </ligand>
</feature>
<dbReference type="GO" id="GO:0006096">
    <property type="term" value="P:glycolytic process"/>
    <property type="evidence" value="ECO:0007669"/>
    <property type="project" value="UniProtKB-UniRule"/>
</dbReference>
<feature type="binding site" evidence="9 13">
    <location>
        <position position="13"/>
    </location>
    <ligand>
        <name>Mn(2+)</name>
        <dbReference type="ChEBI" id="CHEBI:29035"/>
        <label>2</label>
    </ligand>
</feature>
<evidence type="ECO:0000256" key="12">
    <source>
        <dbReference type="PIRSR" id="PIRSR001492-2"/>
    </source>
</evidence>
<dbReference type="Proteomes" id="UP000199302">
    <property type="component" value="Unassembled WGS sequence"/>
</dbReference>
<dbReference type="UniPathway" id="UPA00109">
    <property type="reaction ID" value="UER00186"/>
</dbReference>
<comment type="pathway">
    <text evidence="3 9">Carbohydrate degradation; glycolysis; pyruvate from D-glyceraldehyde 3-phosphate: step 3/5.</text>
</comment>
<feature type="binding site" evidence="9 13">
    <location>
        <position position="400"/>
    </location>
    <ligand>
        <name>Mn(2+)</name>
        <dbReference type="ChEBI" id="CHEBI:29035"/>
        <label>1</label>
    </ligand>
</feature>
<evidence type="ECO:0000256" key="1">
    <source>
        <dbReference type="ARBA" id="ARBA00000370"/>
    </source>
</evidence>
<dbReference type="Gene3D" id="3.40.720.10">
    <property type="entry name" value="Alkaline Phosphatase, subunit A"/>
    <property type="match status" value="1"/>
</dbReference>
<evidence type="ECO:0000256" key="3">
    <source>
        <dbReference type="ARBA" id="ARBA00004798"/>
    </source>
</evidence>